<organism evidence="2 3">
    <name type="scientific">Kosmotoga arenicorallina S304</name>
    <dbReference type="NCBI Taxonomy" id="1453497"/>
    <lineage>
        <taxon>Bacteria</taxon>
        <taxon>Thermotogati</taxon>
        <taxon>Thermotogota</taxon>
        <taxon>Thermotogae</taxon>
        <taxon>Kosmotogales</taxon>
        <taxon>Kosmotogaceae</taxon>
        <taxon>Kosmotoga</taxon>
    </lineage>
</organism>
<dbReference type="RefSeq" id="WP_068348015.1">
    <property type="nucleotide sequence ID" value="NZ_JFHK01000017.1"/>
</dbReference>
<dbReference type="Gene3D" id="2.30.40.10">
    <property type="entry name" value="Urease, subunit C, domain 1"/>
    <property type="match status" value="1"/>
</dbReference>
<protein>
    <submittedName>
        <fullName evidence="2">Uncharacterized protein</fullName>
    </submittedName>
</protein>
<dbReference type="PANTHER" id="PTHR43794">
    <property type="entry name" value="AMINOHYDROLASE SSNA-RELATED"/>
    <property type="match status" value="1"/>
</dbReference>
<accession>A0A176K0E8</accession>
<dbReference type="OrthoDB" id="41314at2"/>
<comment type="caution">
    <text evidence="2">The sequence shown here is derived from an EMBL/GenBank/DDBJ whole genome shotgun (WGS) entry which is preliminary data.</text>
</comment>
<proteinExistence type="predicted"/>
<evidence type="ECO:0000313" key="3">
    <source>
        <dbReference type="Proteomes" id="UP000077339"/>
    </source>
</evidence>
<dbReference type="PANTHER" id="PTHR43794:SF11">
    <property type="entry name" value="AMIDOHYDROLASE-RELATED DOMAIN-CONTAINING PROTEIN"/>
    <property type="match status" value="1"/>
</dbReference>
<name>A0A176K0E8_9BACT</name>
<dbReference type="SUPFAM" id="SSF51556">
    <property type="entry name" value="Metallo-dependent hydrolases"/>
    <property type="match status" value="1"/>
</dbReference>
<dbReference type="Gene3D" id="3.20.20.140">
    <property type="entry name" value="Metal-dependent hydrolases"/>
    <property type="match status" value="1"/>
</dbReference>
<dbReference type="SUPFAM" id="SSF51338">
    <property type="entry name" value="Composite domain of metallo-dependent hydrolases"/>
    <property type="match status" value="1"/>
</dbReference>
<dbReference type="InterPro" id="IPR032466">
    <property type="entry name" value="Metal_Hydrolase"/>
</dbReference>
<gene>
    <name evidence="2" type="ORF">AT15_01585</name>
</gene>
<dbReference type="InterPro" id="IPR011059">
    <property type="entry name" value="Metal-dep_hydrolase_composite"/>
</dbReference>
<dbReference type="PATRIC" id="fig|1453497.3.peg.320"/>
<evidence type="ECO:0000313" key="2">
    <source>
        <dbReference type="EMBL" id="OAA29753.1"/>
    </source>
</evidence>
<sequence>MIIKNVAVFTNDPENYFIPRGFVEIRGRVIRSVGRMEEYSASDEEELDIPGAIVAPGMINVHMSLYNSICNLVFQNILNNVTGSNYFLNLIDYFKKSEQKDLGRYSIEMGALLSQLNGITTVFGPIFDSEALSAKIIREIAEKYRIRLVTGPVIFKENIDKIISKWIGAVKSDYYYPIVYITELAEYSEDELKKIANFIASGIEAVLVVFDMHLDDTRCLSLYGEHLIDRLLKNGLMVPNSGIAYAGNMRETDMDVIASKQMFVIKSLRTEMFAGTFKSNVADFLGRGMNVCIGSGLLDADLLAEARGLILSERHFKGFDIKVIDYELKKILFENNYKLAEKFFKKGFGKIKVGYEADLMLAKPRNPFSSIKKELKSLSALIVDLSNNYYVSDVWSSGEWVVKSSKHTKITPEDVKEILERVDNLE</sequence>
<dbReference type="EMBL" id="JFHK01000017">
    <property type="protein sequence ID" value="OAA29753.1"/>
    <property type="molecule type" value="Genomic_DNA"/>
</dbReference>
<dbReference type="STRING" id="1453497.AT15_01585"/>
<evidence type="ECO:0000256" key="1">
    <source>
        <dbReference type="ARBA" id="ARBA00022801"/>
    </source>
</evidence>
<dbReference type="GO" id="GO:0016810">
    <property type="term" value="F:hydrolase activity, acting on carbon-nitrogen (but not peptide) bonds"/>
    <property type="evidence" value="ECO:0007669"/>
    <property type="project" value="InterPro"/>
</dbReference>
<dbReference type="AlphaFoldDB" id="A0A176K0E8"/>
<dbReference type="InterPro" id="IPR050287">
    <property type="entry name" value="MTA/SAH_deaminase"/>
</dbReference>
<dbReference type="Proteomes" id="UP000077339">
    <property type="component" value="Unassembled WGS sequence"/>
</dbReference>
<keyword evidence="1" id="KW-0378">Hydrolase</keyword>
<reference evidence="2 3" key="1">
    <citation type="submission" date="2014-02" db="EMBL/GenBank/DDBJ databases">
        <title>Kosmotoga genome sequencing.</title>
        <authorList>
            <person name="Pollo S.M."/>
            <person name="Charchuk R."/>
            <person name="Nesbo C.L."/>
        </authorList>
    </citation>
    <scope>NUCLEOTIDE SEQUENCE [LARGE SCALE GENOMIC DNA]</scope>
    <source>
        <strain evidence="2 3">S304</strain>
    </source>
</reference>
<keyword evidence="3" id="KW-1185">Reference proteome</keyword>